<name>A0A370DSN7_9GAMM</name>
<dbReference type="InterPro" id="IPR023393">
    <property type="entry name" value="START-like_dom_sf"/>
</dbReference>
<dbReference type="PANTHER" id="PTHR19308">
    <property type="entry name" value="PHOSPHATIDYLCHOLINE TRANSFER PROTEIN"/>
    <property type="match status" value="1"/>
</dbReference>
<keyword evidence="3" id="KW-0732">Signal</keyword>
<dbReference type="PANTHER" id="PTHR19308:SF14">
    <property type="entry name" value="START DOMAIN-CONTAINING PROTEIN"/>
    <property type="match status" value="1"/>
</dbReference>
<dbReference type="Gene3D" id="3.30.530.20">
    <property type="match status" value="1"/>
</dbReference>
<evidence type="ECO:0000313" key="5">
    <source>
        <dbReference type="EMBL" id="RDH88158.1"/>
    </source>
</evidence>
<dbReference type="SUPFAM" id="SSF55961">
    <property type="entry name" value="Bet v1-like"/>
    <property type="match status" value="1"/>
</dbReference>
<comment type="caution">
    <text evidence="5">The sequence shown here is derived from an EMBL/GenBank/DDBJ whole genome shotgun (WGS) entry which is preliminary data.</text>
</comment>
<organism evidence="5 6">
    <name type="scientific">endosymbiont of Escarpia spicata</name>
    <dbReference type="NCBI Taxonomy" id="2200908"/>
    <lineage>
        <taxon>Bacteria</taxon>
        <taxon>Pseudomonadati</taxon>
        <taxon>Pseudomonadota</taxon>
        <taxon>Gammaproteobacteria</taxon>
        <taxon>sulfur-oxidizing symbionts</taxon>
    </lineage>
</organism>
<dbReference type="Pfam" id="PF03364">
    <property type="entry name" value="Polyketide_cyc"/>
    <property type="match status" value="1"/>
</dbReference>
<keyword evidence="2" id="KW-1277">Toxin-antitoxin system</keyword>
<feature type="chain" id="PRO_5016580281" description="Coenzyme Q-binding protein COQ10 START domain-containing protein" evidence="3">
    <location>
        <begin position="26"/>
        <end position="230"/>
    </location>
</feature>
<feature type="domain" description="Coenzyme Q-binding protein COQ10 START" evidence="4">
    <location>
        <begin position="82"/>
        <end position="217"/>
    </location>
</feature>
<dbReference type="EMBL" id="QFXE01000002">
    <property type="protein sequence ID" value="RDH88158.1"/>
    <property type="molecule type" value="Genomic_DNA"/>
</dbReference>
<evidence type="ECO:0000256" key="1">
    <source>
        <dbReference type="ARBA" id="ARBA00008918"/>
    </source>
</evidence>
<evidence type="ECO:0000259" key="4">
    <source>
        <dbReference type="Pfam" id="PF03364"/>
    </source>
</evidence>
<evidence type="ECO:0000256" key="3">
    <source>
        <dbReference type="SAM" id="SignalP"/>
    </source>
</evidence>
<dbReference type="AlphaFoldDB" id="A0A370DSN7"/>
<sequence>MRRSPLTIVFICILLCSTYTMPLFAGEICSPDTLIHTKQHIEQQGWKEYFKDDEITVYNRTTPDSEIREVLATAKFPIHSKAIFNTLSDYPQYIEFMPYVEESNIIKQKENSTILFQQLSFPWPISDRYFFIELTSITGNNESYNISWRLASETNSSQLGKGIALKTDNGYWKLCPIGTDNSTYIEYFIHTDPGGALPVWIINQANSQAVPDVLRALYKRVMETTNNSNQ</sequence>
<evidence type="ECO:0000313" key="6">
    <source>
        <dbReference type="Proteomes" id="UP000254771"/>
    </source>
</evidence>
<dbReference type="InterPro" id="IPR051213">
    <property type="entry name" value="START_lipid_transfer"/>
</dbReference>
<proteinExistence type="inferred from homology"/>
<dbReference type="Proteomes" id="UP000254771">
    <property type="component" value="Unassembled WGS sequence"/>
</dbReference>
<comment type="similarity">
    <text evidence="1">Belongs to the ribosome association toxin RatA family.</text>
</comment>
<protein>
    <recommendedName>
        <fullName evidence="4">Coenzyme Q-binding protein COQ10 START domain-containing protein</fullName>
    </recommendedName>
</protein>
<gene>
    <name evidence="5" type="ORF">DIZ78_01865</name>
</gene>
<feature type="signal peptide" evidence="3">
    <location>
        <begin position="1"/>
        <end position="25"/>
    </location>
</feature>
<accession>A0A370DSN7</accession>
<keyword evidence="6" id="KW-1185">Reference proteome</keyword>
<reference evidence="5 6" key="1">
    <citation type="journal article" date="2018" name="ISME J.">
        <title>Endosymbiont genomes yield clues of tubeworm success.</title>
        <authorList>
            <person name="Li Y."/>
            <person name="Liles M.R."/>
            <person name="Halanych K.M."/>
        </authorList>
    </citation>
    <scope>NUCLEOTIDE SEQUENCE [LARGE SCALE GENOMIC DNA]</scope>
    <source>
        <strain evidence="5">A1462</strain>
    </source>
</reference>
<evidence type="ECO:0000256" key="2">
    <source>
        <dbReference type="ARBA" id="ARBA00022649"/>
    </source>
</evidence>
<dbReference type="InterPro" id="IPR005031">
    <property type="entry name" value="COQ10_START"/>
</dbReference>